<accession>X1FPZ5</accession>
<feature type="non-terminal residue" evidence="1">
    <location>
        <position position="1"/>
    </location>
</feature>
<evidence type="ECO:0000313" key="1">
    <source>
        <dbReference type="EMBL" id="GAH47037.1"/>
    </source>
</evidence>
<proteinExistence type="predicted"/>
<reference evidence="1" key="1">
    <citation type="journal article" date="2014" name="Front. Microbiol.">
        <title>High frequency of phylogenetically diverse reductive dehalogenase-homologous genes in deep subseafloor sedimentary metagenomes.</title>
        <authorList>
            <person name="Kawai M."/>
            <person name="Futagami T."/>
            <person name="Toyoda A."/>
            <person name="Takaki Y."/>
            <person name="Nishi S."/>
            <person name="Hori S."/>
            <person name="Arai W."/>
            <person name="Tsubouchi T."/>
            <person name="Morono Y."/>
            <person name="Uchiyama I."/>
            <person name="Ito T."/>
            <person name="Fujiyama A."/>
            <person name="Inagaki F."/>
            <person name="Takami H."/>
        </authorList>
    </citation>
    <scope>NUCLEOTIDE SEQUENCE</scope>
    <source>
        <strain evidence="1">Expedition CK06-06</strain>
    </source>
</reference>
<comment type="caution">
    <text evidence="1">The sequence shown here is derived from an EMBL/GenBank/DDBJ whole genome shotgun (WGS) entry which is preliminary data.</text>
</comment>
<organism evidence="1">
    <name type="scientific">marine sediment metagenome</name>
    <dbReference type="NCBI Taxonomy" id="412755"/>
    <lineage>
        <taxon>unclassified sequences</taxon>
        <taxon>metagenomes</taxon>
        <taxon>ecological metagenomes</taxon>
    </lineage>
</organism>
<name>X1FPZ5_9ZZZZ</name>
<gene>
    <name evidence="1" type="ORF">S03H2_15207</name>
</gene>
<dbReference type="AlphaFoldDB" id="X1FPZ5"/>
<sequence length="68" mass="7964">YLSKARTLQNKLERSKETFPVRDITDILISLELDRFMGFLDKHINLLERRILLQKLVNHVKAFAGTVP</sequence>
<dbReference type="EMBL" id="BARU01007720">
    <property type="protein sequence ID" value="GAH47037.1"/>
    <property type="molecule type" value="Genomic_DNA"/>
</dbReference>
<protein>
    <submittedName>
        <fullName evidence="1">Uncharacterized protein</fullName>
    </submittedName>
</protein>